<dbReference type="InterPro" id="IPR005501">
    <property type="entry name" value="LamB/YcsF/PxpA-like"/>
</dbReference>
<dbReference type="GO" id="GO:0005975">
    <property type="term" value="P:carbohydrate metabolic process"/>
    <property type="evidence" value="ECO:0007669"/>
    <property type="project" value="InterPro"/>
</dbReference>
<dbReference type="PANTHER" id="PTHR30292">
    <property type="entry name" value="UNCHARACTERIZED PROTEIN YBGL-RELATED"/>
    <property type="match status" value="1"/>
</dbReference>
<sequence>MNQASTRSIDLNADLGEGFPNDREILELVTSASLSCGAHAGDRAVILATLREVARRHVILGAHPGFADRDHFGRQERTISAEAVEQLVLAQVDALALMAAEVGLVLRYVKPHGALYNQAQHQAEVADGVLSAMVRLQLPLLGQPGSILQARARDQGVIFVTEGFPDRRYHDDGRLVPRSEPNAILTEPREIELQVLRLIDEGVASLCIHGDDPRAVENAGTIRTLLARHAIVMKGFV</sequence>
<name>A0AAU7CD66_9BACT</name>
<gene>
    <name evidence="1" type="ORF">V5E97_32925</name>
</gene>
<dbReference type="AlphaFoldDB" id="A0AAU7CD66"/>
<dbReference type="InterPro" id="IPR011330">
    <property type="entry name" value="Glyco_hydro/deAcase_b/a-brl"/>
</dbReference>
<proteinExistence type="predicted"/>
<dbReference type="SUPFAM" id="SSF88713">
    <property type="entry name" value="Glycoside hydrolase/deacetylase"/>
    <property type="match status" value="1"/>
</dbReference>
<dbReference type="PANTHER" id="PTHR30292:SF0">
    <property type="entry name" value="5-OXOPROLINASE SUBUNIT A"/>
    <property type="match status" value="1"/>
</dbReference>
<organism evidence="1">
    <name type="scientific">Singulisphaera sp. Ch08</name>
    <dbReference type="NCBI Taxonomy" id="3120278"/>
    <lineage>
        <taxon>Bacteria</taxon>
        <taxon>Pseudomonadati</taxon>
        <taxon>Planctomycetota</taxon>
        <taxon>Planctomycetia</taxon>
        <taxon>Isosphaerales</taxon>
        <taxon>Isosphaeraceae</taxon>
        <taxon>Singulisphaera</taxon>
    </lineage>
</organism>
<dbReference type="Gene3D" id="3.20.20.370">
    <property type="entry name" value="Glycoside hydrolase/deacetylase"/>
    <property type="match status" value="1"/>
</dbReference>
<dbReference type="RefSeq" id="WP_406695815.1">
    <property type="nucleotide sequence ID" value="NZ_CP155447.1"/>
</dbReference>
<keyword evidence="1" id="KW-0378">Hydrolase</keyword>
<accession>A0AAU7CD66</accession>
<dbReference type="Pfam" id="PF03746">
    <property type="entry name" value="LamB_YcsF"/>
    <property type="match status" value="1"/>
</dbReference>
<evidence type="ECO:0000313" key="1">
    <source>
        <dbReference type="EMBL" id="XBH03075.1"/>
    </source>
</evidence>
<reference evidence="1" key="1">
    <citation type="submission" date="2024-05" db="EMBL/GenBank/DDBJ databases">
        <title>Planctomycetes of the genus Singulisphaera possess chitinolytic capabilities.</title>
        <authorList>
            <person name="Ivanova A."/>
        </authorList>
    </citation>
    <scope>NUCLEOTIDE SEQUENCE</scope>
    <source>
        <strain evidence="1">Ch08T</strain>
    </source>
</reference>
<protein>
    <submittedName>
        <fullName evidence="1">5-oxoprolinase subunit PxpA</fullName>
        <ecNumber evidence="1">3.5.2.9</ecNumber>
    </submittedName>
</protein>
<dbReference type="EC" id="3.5.2.9" evidence="1"/>
<dbReference type="CDD" id="cd10787">
    <property type="entry name" value="LamB_YcsF_like"/>
    <property type="match status" value="1"/>
</dbReference>
<dbReference type="EMBL" id="CP155447">
    <property type="protein sequence ID" value="XBH03075.1"/>
    <property type="molecule type" value="Genomic_DNA"/>
</dbReference>
<dbReference type="GO" id="GO:0017168">
    <property type="term" value="F:5-oxoprolinase (ATP-hydrolyzing) activity"/>
    <property type="evidence" value="ECO:0007669"/>
    <property type="project" value="UniProtKB-EC"/>
</dbReference>